<sequence length="98" mass="11227">MKCSPKVKTMKGNENERKWSRWQQGSQPTTRGSKQRPTMDGRPPPTVGVRIFDLQLGDLKDELRRLPFVCNLIVARLDYSQGCLELKKEEQSRQPIGG</sequence>
<evidence type="ECO:0000313" key="2">
    <source>
        <dbReference type="Proteomes" id="UP001060085"/>
    </source>
</evidence>
<dbReference type="Proteomes" id="UP001060085">
    <property type="component" value="Linkage Group LG01"/>
</dbReference>
<organism evidence="1 2">
    <name type="scientific">Catharanthus roseus</name>
    <name type="common">Madagascar periwinkle</name>
    <name type="synonym">Vinca rosea</name>
    <dbReference type="NCBI Taxonomy" id="4058"/>
    <lineage>
        <taxon>Eukaryota</taxon>
        <taxon>Viridiplantae</taxon>
        <taxon>Streptophyta</taxon>
        <taxon>Embryophyta</taxon>
        <taxon>Tracheophyta</taxon>
        <taxon>Spermatophyta</taxon>
        <taxon>Magnoliopsida</taxon>
        <taxon>eudicotyledons</taxon>
        <taxon>Gunneridae</taxon>
        <taxon>Pentapetalae</taxon>
        <taxon>asterids</taxon>
        <taxon>lamiids</taxon>
        <taxon>Gentianales</taxon>
        <taxon>Apocynaceae</taxon>
        <taxon>Rauvolfioideae</taxon>
        <taxon>Vinceae</taxon>
        <taxon>Catharanthinae</taxon>
        <taxon>Catharanthus</taxon>
    </lineage>
</organism>
<proteinExistence type="predicted"/>
<dbReference type="EMBL" id="CM044701">
    <property type="protein sequence ID" value="KAI5681741.1"/>
    <property type="molecule type" value="Genomic_DNA"/>
</dbReference>
<comment type="caution">
    <text evidence="1">The sequence shown here is derived from an EMBL/GenBank/DDBJ whole genome shotgun (WGS) entry which is preliminary data.</text>
</comment>
<accession>A0ACC0C9Z0</accession>
<reference evidence="2" key="1">
    <citation type="journal article" date="2023" name="Nat. Plants">
        <title>Single-cell RNA sequencing provides a high-resolution roadmap for understanding the multicellular compartmentation of specialized metabolism.</title>
        <authorList>
            <person name="Sun S."/>
            <person name="Shen X."/>
            <person name="Li Y."/>
            <person name="Li Y."/>
            <person name="Wang S."/>
            <person name="Li R."/>
            <person name="Zhang H."/>
            <person name="Shen G."/>
            <person name="Guo B."/>
            <person name="Wei J."/>
            <person name="Xu J."/>
            <person name="St-Pierre B."/>
            <person name="Chen S."/>
            <person name="Sun C."/>
        </authorList>
    </citation>
    <scope>NUCLEOTIDE SEQUENCE [LARGE SCALE GENOMIC DNA]</scope>
</reference>
<evidence type="ECO:0000313" key="1">
    <source>
        <dbReference type="EMBL" id="KAI5681741.1"/>
    </source>
</evidence>
<keyword evidence="2" id="KW-1185">Reference proteome</keyword>
<name>A0ACC0C9Z0_CATRO</name>
<gene>
    <name evidence="1" type="ORF">M9H77_02969</name>
</gene>
<protein>
    <submittedName>
        <fullName evidence="1">Uncharacterized protein</fullName>
    </submittedName>
</protein>